<gene>
    <name evidence="2" type="ORF">N8I77_002386</name>
</gene>
<feature type="compositionally biased region" description="Polar residues" evidence="1">
    <location>
        <begin position="109"/>
        <end position="118"/>
    </location>
</feature>
<protein>
    <submittedName>
        <fullName evidence="2">Uncharacterized protein</fullName>
    </submittedName>
</protein>
<feature type="region of interest" description="Disordered" evidence="1">
    <location>
        <begin position="94"/>
        <end position="118"/>
    </location>
</feature>
<dbReference type="Proteomes" id="UP001265746">
    <property type="component" value="Unassembled WGS sequence"/>
</dbReference>
<name>A0AAD9WAC1_PHOAM</name>
<comment type="caution">
    <text evidence="2">The sequence shown here is derived from an EMBL/GenBank/DDBJ whole genome shotgun (WGS) entry which is preliminary data.</text>
</comment>
<keyword evidence="3" id="KW-1185">Reference proteome</keyword>
<proteinExistence type="predicted"/>
<dbReference type="EMBL" id="JAUJFL010000001">
    <property type="protein sequence ID" value="KAK2615648.1"/>
    <property type="molecule type" value="Genomic_DNA"/>
</dbReference>
<evidence type="ECO:0000256" key="1">
    <source>
        <dbReference type="SAM" id="MobiDB-lite"/>
    </source>
</evidence>
<reference evidence="2" key="1">
    <citation type="submission" date="2023-06" db="EMBL/GenBank/DDBJ databases">
        <authorList>
            <person name="Noh H."/>
        </authorList>
    </citation>
    <scope>NUCLEOTIDE SEQUENCE</scope>
    <source>
        <strain evidence="2">DUCC20226</strain>
    </source>
</reference>
<sequence>MDFLNLPKFTINTVPIYIDNNTATTITQSLHAHSKTKYIDICYYFIQERIVEIGNITTHRMNTRFNIANIFTKTLPQNRHYKLMKLIGLGNSEGVAKEESKGYEGSETYKGSQSQGES</sequence>
<feature type="compositionally biased region" description="Basic and acidic residues" evidence="1">
    <location>
        <begin position="95"/>
        <end position="104"/>
    </location>
</feature>
<evidence type="ECO:0000313" key="2">
    <source>
        <dbReference type="EMBL" id="KAK2615648.1"/>
    </source>
</evidence>
<organism evidence="2 3">
    <name type="scientific">Phomopsis amygdali</name>
    <name type="common">Fusicoccum amygdali</name>
    <dbReference type="NCBI Taxonomy" id="1214568"/>
    <lineage>
        <taxon>Eukaryota</taxon>
        <taxon>Fungi</taxon>
        <taxon>Dikarya</taxon>
        <taxon>Ascomycota</taxon>
        <taxon>Pezizomycotina</taxon>
        <taxon>Sordariomycetes</taxon>
        <taxon>Sordariomycetidae</taxon>
        <taxon>Diaporthales</taxon>
        <taxon>Diaporthaceae</taxon>
        <taxon>Diaporthe</taxon>
    </lineage>
</organism>
<evidence type="ECO:0000313" key="3">
    <source>
        <dbReference type="Proteomes" id="UP001265746"/>
    </source>
</evidence>
<accession>A0AAD9WAC1</accession>
<dbReference type="AlphaFoldDB" id="A0AAD9WAC1"/>